<sequence length="335" mass="37760">MGMLDHWQPVLRSAELRAKPVGVTVAGEPIAVFRTAAGLGALADACPHRKLKLSIGTVVGEKLRCQYHGWTFDACGSGESPGSPKLHACTTSYDVREEHGLVWLKSRQSRPEFPRLAPDGFHPVCTLSHVLPAPLELAVDNFTEIEHSGTVHTTFGYDLERMNEVKVRFESTASSVRVINEGPTKRLNPVFAWFLGIKPGDTFHDDWTTYFSPLYSVYDHWWTSPDGSREGMVRWRLYLFFVPIDDRSTRLFSVTYAKSRYPGPMGGLRLVRRLFAREIDREVTADVNMLHHLADYDTGIAGLKLSRFDKVLGLTRERIGTIYRGESPRTLRLVA</sequence>
<dbReference type="InterPro" id="IPR017941">
    <property type="entry name" value="Rieske_2Fe-2S"/>
</dbReference>
<dbReference type="PANTHER" id="PTHR21266">
    <property type="entry name" value="IRON-SULFUR DOMAIN CONTAINING PROTEIN"/>
    <property type="match status" value="1"/>
</dbReference>
<feature type="domain" description="Rieske" evidence="6">
    <location>
        <begin position="7"/>
        <end position="104"/>
    </location>
</feature>
<keyword evidence="8" id="KW-1185">Reference proteome</keyword>
<dbReference type="InterPro" id="IPR050584">
    <property type="entry name" value="Cholesterol_7-desaturase"/>
</dbReference>
<keyword evidence="7" id="KW-0808">Transferase</keyword>
<dbReference type="GO" id="GO:0016491">
    <property type="term" value="F:oxidoreductase activity"/>
    <property type="evidence" value="ECO:0007669"/>
    <property type="project" value="UniProtKB-KW"/>
</dbReference>
<keyword evidence="4" id="KW-0408">Iron</keyword>
<dbReference type="Proteomes" id="UP000319576">
    <property type="component" value="Chromosome"/>
</dbReference>
<dbReference type="AlphaFoldDB" id="A0A517XZL9"/>
<evidence type="ECO:0000256" key="2">
    <source>
        <dbReference type="ARBA" id="ARBA00022723"/>
    </source>
</evidence>
<dbReference type="SUPFAM" id="SSF50022">
    <property type="entry name" value="ISP domain"/>
    <property type="match status" value="1"/>
</dbReference>
<name>A0A517XZL9_9BACT</name>
<evidence type="ECO:0000256" key="1">
    <source>
        <dbReference type="ARBA" id="ARBA00022714"/>
    </source>
</evidence>
<dbReference type="PANTHER" id="PTHR21266:SF60">
    <property type="entry name" value="3-KETOSTEROID-9-ALPHA-MONOOXYGENASE, OXYGENASE COMPONENT"/>
    <property type="match status" value="1"/>
</dbReference>
<dbReference type="InterPro" id="IPR036922">
    <property type="entry name" value="Rieske_2Fe-2S_sf"/>
</dbReference>
<evidence type="ECO:0000313" key="7">
    <source>
        <dbReference type="EMBL" id="QDU22961.1"/>
    </source>
</evidence>
<dbReference type="Gene3D" id="3.90.380.10">
    <property type="entry name" value="Naphthalene 1,2-dioxygenase Alpha Subunit, Chain A, domain 1"/>
    <property type="match status" value="1"/>
</dbReference>
<dbReference type="EMBL" id="CP036273">
    <property type="protein sequence ID" value="QDU22961.1"/>
    <property type="molecule type" value="Genomic_DNA"/>
</dbReference>
<proteinExistence type="predicted"/>
<dbReference type="GO" id="GO:0046872">
    <property type="term" value="F:metal ion binding"/>
    <property type="evidence" value="ECO:0007669"/>
    <property type="project" value="UniProtKB-KW"/>
</dbReference>
<evidence type="ECO:0000256" key="4">
    <source>
        <dbReference type="ARBA" id="ARBA00023004"/>
    </source>
</evidence>
<evidence type="ECO:0000313" key="8">
    <source>
        <dbReference type="Proteomes" id="UP000319576"/>
    </source>
</evidence>
<dbReference type="InterPro" id="IPR044043">
    <property type="entry name" value="VanA_C_cat"/>
</dbReference>
<gene>
    <name evidence="7" type="primary">ndmA</name>
    <name evidence="7" type="ORF">ETAA1_49510</name>
</gene>
<dbReference type="RefSeq" id="WP_145243067.1">
    <property type="nucleotide sequence ID" value="NZ_CP036273.1"/>
</dbReference>
<keyword evidence="1" id="KW-0001">2Fe-2S</keyword>
<dbReference type="Gene3D" id="2.102.10.10">
    <property type="entry name" value="Rieske [2Fe-2S] iron-sulphur domain"/>
    <property type="match status" value="1"/>
</dbReference>
<dbReference type="Pfam" id="PF00355">
    <property type="entry name" value="Rieske"/>
    <property type="match status" value="1"/>
</dbReference>
<evidence type="ECO:0000259" key="6">
    <source>
        <dbReference type="PROSITE" id="PS51296"/>
    </source>
</evidence>
<keyword evidence="2" id="KW-0479">Metal-binding</keyword>
<accession>A0A517XZL9</accession>
<evidence type="ECO:0000256" key="3">
    <source>
        <dbReference type="ARBA" id="ARBA00023002"/>
    </source>
</evidence>
<protein>
    <submittedName>
        <fullName evidence="7">Methylxanthine N1-demethylase NdmA</fullName>
        <ecNumber evidence="7">1.14.13.178</ecNumber>
    </submittedName>
</protein>
<dbReference type="GO" id="GO:0032259">
    <property type="term" value="P:methylation"/>
    <property type="evidence" value="ECO:0007669"/>
    <property type="project" value="UniProtKB-KW"/>
</dbReference>
<dbReference type="GO" id="GO:0008168">
    <property type="term" value="F:methyltransferase activity"/>
    <property type="evidence" value="ECO:0007669"/>
    <property type="project" value="UniProtKB-KW"/>
</dbReference>
<keyword evidence="5" id="KW-0411">Iron-sulfur</keyword>
<reference evidence="7 8" key="1">
    <citation type="submission" date="2019-02" db="EMBL/GenBank/DDBJ databases">
        <title>Deep-cultivation of Planctomycetes and their phenomic and genomic characterization uncovers novel biology.</title>
        <authorList>
            <person name="Wiegand S."/>
            <person name="Jogler M."/>
            <person name="Boedeker C."/>
            <person name="Pinto D."/>
            <person name="Vollmers J."/>
            <person name="Rivas-Marin E."/>
            <person name="Kohn T."/>
            <person name="Peeters S.H."/>
            <person name="Heuer A."/>
            <person name="Rast P."/>
            <person name="Oberbeckmann S."/>
            <person name="Bunk B."/>
            <person name="Jeske O."/>
            <person name="Meyerdierks A."/>
            <person name="Storesund J.E."/>
            <person name="Kallscheuer N."/>
            <person name="Luecker S."/>
            <person name="Lage O.M."/>
            <person name="Pohl T."/>
            <person name="Merkel B.J."/>
            <person name="Hornburger P."/>
            <person name="Mueller R.-W."/>
            <person name="Bruemmer F."/>
            <person name="Labrenz M."/>
            <person name="Spormann A.M."/>
            <person name="Op den Camp H."/>
            <person name="Overmann J."/>
            <person name="Amann R."/>
            <person name="Jetten M.S.M."/>
            <person name="Mascher T."/>
            <person name="Medema M.H."/>
            <person name="Devos D.P."/>
            <person name="Kaster A.-K."/>
            <person name="Ovreas L."/>
            <person name="Rohde M."/>
            <person name="Galperin M.Y."/>
            <person name="Jogler C."/>
        </authorList>
    </citation>
    <scope>NUCLEOTIDE SEQUENCE [LARGE SCALE GENOMIC DNA]</scope>
    <source>
        <strain evidence="7 8">ETA_A1</strain>
    </source>
</reference>
<dbReference type="Pfam" id="PF19112">
    <property type="entry name" value="VanA_C"/>
    <property type="match status" value="1"/>
</dbReference>
<organism evidence="7 8">
    <name type="scientific">Urbifossiella limnaea</name>
    <dbReference type="NCBI Taxonomy" id="2528023"/>
    <lineage>
        <taxon>Bacteria</taxon>
        <taxon>Pseudomonadati</taxon>
        <taxon>Planctomycetota</taxon>
        <taxon>Planctomycetia</taxon>
        <taxon>Gemmatales</taxon>
        <taxon>Gemmataceae</taxon>
        <taxon>Urbifossiella</taxon>
    </lineage>
</organism>
<dbReference type="KEGG" id="uli:ETAA1_49510"/>
<dbReference type="EC" id="1.14.13.178" evidence="7"/>
<dbReference type="SUPFAM" id="SSF55961">
    <property type="entry name" value="Bet v1-like"/>
    <property type="match status" value="1"/>
</dbReference>
<evidence type="ECO:0000256" key="5">
    <source>
        <dbReference type="ARBA" id="ARBA00023014"/>
    </source>
</evidence>
<dbReference type="OrthoDB" id="9800776at2"/>
<dbReference type="GO" id="GO:0051537">
    <property type="term" value="F:2 iron, 2 sulfur cluster binding"/>
    <property type="evidence" value="ECO:0007669"/>
    <property type="project" value="UniProtKB-KW"/>
</dbReference>
<keyword evidence="3 7" id="KW-0560">Oxidoreductase</keyword>
<keyword evidence="7" id="KW-0489">Methyltransferase</keyword>
<dbReference type="PROSITE" id="PS51296">
    <property type="entry name" value="RIESKE"/>
    <property type="match status" value="1"/>
</dbReference>